<evidence type="ECO:0000256" key="6">
    <source>
        <dbReference type="PIRSR" id="PIRSR037505-2"/>
    </source>
</evidence>
<dbReference type="PATRIC" id="fig|1423733.4.peg.1235"/>
<dbReference type="PIRSF" id="PIRSF037505">
    <property type="entry name" value="Betaine_HMT"/>
    <property type="match status" value="1"/>
</dbReference>
<accession>A0A0R2BE42</accession>
<evidence type="ECO:0000256" key="4">
    <source>
        <dbReference type="ARBA" id="ARBA00022833"/>
    </source>
</evidence>
<dbReference type="PANTHER" id="PTHR46015:SF1">
    <property type="entry name" value="HOMOCYSTEINE S-METHYLTRANSFERASE-LIKE ISOFORM 1"/>
    <property type="match status" value="1"/>
</dbReference>
<feature type="binding site" evidence="7">
    <location>
        <position position="299"/>
    </location>
    <ligand>
        <name>Zn(2+)</name>
        <dbReference type="ChEBI" id="CHEBI:29105"/>
    </ligand>
</feature>
<evidence type="ECO:0000313" key="10">
    <source>
        <dbReference type="Proteomes" id="UP000051845"/>
    </source>
</evidence>
<evidence type="ECO:0000256" key="3">
    <source>
        <dbReference type="ARBA" id="ARBA00022723"/>
    </source>
</evidence>
<proteinExistence type="predicted"/>
<evidence type="ECO:0000313" key="9">
    <source>
        <dbReference type="EMBL" id="KRM76690.1"/>
    </source>
</evidence>
<dbReference type="PANTHER" id="PTHR46015">
    <property type="entry name" value="ZGC:172121"/>
    <property type="match status" value="1"/>
</dbReference>
<name>A0A0R2BE42_SECCO</name>
<evidence type="ECO:0000256" key="1">
    <source>
        <dbReference type="ARBA" id="ARBA00022603"/>
    </source>
</evidence>
<evidence type="ECO:0000256" key="7">
    <source>
        <dbReference type="PROSITE-ProRule" id="PRU00333"/>
    </source>
</evidence>
<dbReference type="Pfam" id="PF02574">
    <property type="entry name" value="S-methyl_trans"/>
    <property type="match status" value="1"/>
</dbReference>
<dbReference type="FunFam" id="3.20.20.330:FF:000002">
    <property type="entry name" value="Homocysteine S-methyltransferase"/>
    <property type="match status" value="1"/>
</dbReference>
<keyword evidence="1 7" id="KW-0489">Methyltransferase</keyword>
<feature type="binding site" evidence="6 7">
    <location>
        <position position="233"/>
    </location>
    <ligand>
        <name>Zn(2+)</name>
        <dbReference type="ChEBI" id="CHEBI:29105"/>
    </ligand>
</feature>
<dbReference type="EMBL" id="AYYR01000022">
    <property type="protein sequence ID" value="KRM76690.1"/>
    <property type="molecule type" value="Genomic_DNA"/>
</dbReference>
<comment type="cofactor">
    <cofactor evidence="6">
        <name>Zn(2+)</name>
        <dbReference type="ChEBI" id="CHEBI:29105"/>
    </cofactor>
    <text evidence="6">Binds 1 zinc ion per subunit.</text>
</comment>
<dbReference type="PROSITE" id="PS50970">
    <property type="entry name" value="HCY"/>
    <property type="match status" value="1"/>
</dbReference>
<dbReference type="InterPro" id="IPR051486">
    <property type="entry name" value="Hcy_S-methyltransferase"/>
</dbReference>
<dbReference type="STRING" id="33960.TY91_16400"/>
<dbReference type="GO" id="GO:0008270">
    <property type="term" value="F:zinc ion binding"/>
    <property type="evidence" value="ECO:0007669"/>
    <property type="project" value="InterPro"/>
</dbReference>
<comment type="caution">
    <text evidence="9">The sequence shown here is derived from an EMBL/GenBank/DDBJ whole genome shotgun (WGS) entry which is preliminary data.</text>
</comment>
<dbReference type="GO" id="GO:0032259">
    <property type="term" value="P:methylation"/>
    <property type="evidence" value="ECO:0007669"/>
    <property type="project" value="UniProtKB-KW"/>
</dbReference>
<feature type="binding site" evidence="7">
    <location>
        <position position="298"/>
    </location>
    <ligand>
        <name>Zn(2+)</name>
        <dbReference type="ChEBI" id="CHEBI:29105"/>
    </ligand>
</feature>
<dbReference type="Gene3D" id="3.20.20.330">
    <property type="entry name" value="Homocysteine-binding-like domain"/>
    <property type="match status" value="1"/>
</dbReference>
<keyword evidence="4 6" id="KW-0862">Zinc</keyword>
<organism evidence="9 10">
    <name type="scientific">Secundilactobacillus collinoides DSM 20515 = JCM 1123</name>
    <dbReference type="NCBI Taxonomy" id="1423733"/>
    <lineage>
        <taxon>Bacteria</taxon>
        <taxon>Bacillati</taxon>
        <taxon>Bacillota</taxon>
        <taxon>Bacilli</taxon>
        <taxon>Lactobacillales</taxon>
        <taxon>Lactobacillaceae</taxon>
        <taxon>Secundilactobacillus</taxon>
    </lineage>
</organism>
<reference evidence="9 10" key="1">
    <citation type="journal article" date="2015" name="Genome Announc.">
        <title>Expanding the biotechnology potential of lactobacilli through comparative genomics of 213 strains and associated genera.</title>
        <authorList>
            <person name="Sun Z."/>
            <person name="Harris H.M."/>
            <person name="McCann A."/>
            <person name="Guo C."/>
            <person name="Argimon S."/>
            <person name="Zhang W."/>
            <person name="Yang X."/>
            <person name="Jeffery I.B."/>
            <person name="Cooney J.C."/>
            <person name="Kagawa T.F."/>
            <person name="Liu W."/>
            <person name="Song Y."/>
            <person name="Salvetti E."/>
            <person name="Wrobel A."/>
            <person name="Rasinkangas P."/>
            <person name="Parkhill J."/>
            <person name="Rea M.C."/>
            <person name="O'Sullivan O."/>
            <person name="Ritari J."/>
            <person name="Douillard F.P."/>
            <person name="Paul Ross R."/>
            <person name="Yang R."/>
            <person name="Briner A.E."/>
            <person name="Felis G.E."/>
            <person name="de Vos W.M."/>
            <person name="Barrangou R."/>
            <person name="Klaenhammer T.R."/>
            <person name="Caufield P.W."/>
            <person name="Cui Y."/>
            <person name="Zhang H."/>
            <person name="O'Toole P.W."/>
        </authorList>
    </citation>
    <scope>NUCLEOTIDE SEQUENCE [LARGE SCALE GENOMIC DNA]</scope>
    <source>
        <strain evidence="9 10">DSM 20515</strain>
    </source>
</reference>
<dbReference type="InterPro" id="IPR017226">
    <property type="entry name" value="BHMT-like"/>
</dbReference>
<feature type="domain" description="Hcy-binding" evidence="8">
    <location>
        <begin position="4"/>
        <end position="313"/>
    </location>
</feature>
<dbReference type="InterPro" id="IPR036589">
    <property type="entry name" value="HCY_dom_sf"/>
</dbReference>
<dbReference type="NCBIfam" id="NF007020">
    <property type="entry name" value="PRK09485.1"/>
    <property type="match status" value="1"/>
</dbReference>
<evidence type="ECO:0000256" key="5">
    <source>
        <dbReference type="ARBA" id="ARBA00076752"/>
    </source>
</evidence>
<dbReference type="RefSeq" id="WP_056996391.1">
    <property type="nucleotide sequence ID" value="NZ_AYYR01000022.1"/>
</dbReference>
<protein>
    <recommendedName>
        <fullName evidence="5">S-methylmethionine:homocysteine methyltransferase</fullName>
    </recommendedName>
</protein>
<sequence>MNNDLLKNWLEKQASLVLDGAMATELEKRGVDTDNDLWSAMALVHSPESIVDVHRSYFEAGANIAITDSYQANVPAFLKAGLTAEQSGKMIFDSVKLAQKARDAYAETLEDSVRQATPLLIAGSIGPYGAYLADGSEYTGDYDLSADEYKSFHRARMQLLEEAGIDLFAFETQPKFEETKALANLLSSEFAGIPAWLSFSVSDKAELCDGTPLTEAVDYFNQYANIVAVGVNCTSMDNIEGLVKVINSVTDKPIVVYPNNGDTYDPKSKTWQTNPHAKSFSELVPKWQAAGASMIGGCCRTTPDDIREVAAAIKK</sequence>
<gene>
    <name evidence="9" type="ORF">FC82_GL001171</name>
</gene>
<keyword evidence="3 6" id="KW-0479">Metal-binding</keyword>
<evidence type="ECO:0000256" key="2">
    <source>
        <dbReference type="ARBA" id="ARBA00022679"/>
    </source>
</evidence>
<keyword evidence="2 7" id="KW-0808">Transferase</keyword>
<evidence type="ECO:0000259" key="8">
    <source>
        <dbReference type="PROSITE" id="PS50970"/>
    </source>
</evidence>
<dbReference type="AlphaFoldDB" id="A0A0R2BE42"/>
<dbReference type="GO" id="GO:0009086">
    <property type="term" value="P:methionine biosynthetic process"/>
    <property type="evidence" value="ECO:0007669"/>
    <property type="project" value="InterPro"/>
</dbReference>
<dbReference type="InterPro" id="IPR003726">
    <property type="entry name" value="HCY_dom"/>
</dbReference>
<dbReference type="Proteomes" id="UP000051845">
    <property type="component" value="Unassembled WGS sequence"/>
</dbReference>
<dbReference type="GO" id="GO:0008898">
    <property type="term" value="F:S-adenosylmethionine-homocysteine S-methyltransferase activity"/>
    <property type="evidence" value="ECO:0007669"/>
    <property type="project" value="TreeGrafter"/>
</dbReference>
<dbReference type="SUPFAM" id="SSF82282">
    <property type="entry name" value="Homocysteine S-methyltransferase"/>
    <property type="match status" value="1"/>
</dbReference>
<dbReference type="GO" id="GO:0033528">
    <property type="term" value="P:S-methylmethionine cycle"/>
    <property type="evidence" value="ECO:0007669"/>
    <property type="project" value="TreeGrafter"/>
</dbReference>